<feature type="compositionally biased region" description="Polar residues" evidence="1">
    <location>
        <begin position="301"/>
        <end position="316"/>
    </location>
</feature>
<keyword evidence="2" id="KW-0472">Membrane</keyword>
<dbReference type="PANTHER" id="PTHR21666">
    <property type="entry name" value="PEPTIDASE-RELATED"/>
    <property type="match status" value="1"/>
</dbReference>
<dbReference type="InterPro" id="IPR011055">
    <property type="entry name" value="Dup_hybrid_motif"/>
</dbReference>
<dbReference type="InterPro" id="IPR016047">
    <property type="entry name" value="M23ase_b-sheet_dom"/>
</dbReference>
<feature type="domain" description="M23ase beta-sheet core" evidence="3">
    <location>
        <begin position="119"/>
        <end position="216"/>
    </location>
</feature>
<name>A0A221M8X4_9BACI</name>
<dbReference type="CDD" id="cd12797">
    <property type="entry name" value="M23_peptidase"/>
    <property type="match status" value="1"/>
</dbReference>
<dbReference type="AlphaFoldDB" id="A0A221M8X4"/>
<dbReference type="EMBL" id="CP022437">
    <property type="protein sequence ID" value="ASN04081.1"/>
    <property type="molecule type" value="Genomic_DNA"/>
</dbReference>
<evidence type="ECO:0000256" key="1">
    <source>
        <dbReference type="SAM" id="MobiDB-lite"/>
    </source>
</evidence>
<dbReference type="OrthoDB" id="2050153at2"/>
<dbReference type="Pfam" id="PF01551">
    <property type="entry name" value="Peptidase_M23"/>
    <property type="match status" value="1"/>
</dbReference>
<dbReference type="InterPro" id="IPR050570">
    <property type="entry name" value="Cell_wall_metabolism_enzyme"/>
</dbReference>
<dbReference type="Gene3D" id="2.70.70.10">
    <property type="entry name" value="Glucose Permease (Domain IIA)"/>
    <property type="match status" value="1"/>
</dbReference>
<dbReference type="GO" id="GO:0004222">
    <property type="term" value="F:metalloendopeptidase activity"/>
    <property type="evidence" value="ECO:0007669"/>
    <property type="project" value="TreeGrafter"/>
</dbReference>
<dbReference type="RefSeq" id="WP_089530651.1">
    <property type="nucleotide sequence ID" value="NZ_CP022437.1"/>
</dbReference>
<feature type="transmembrane region" description="Helical" evidence="2">
    <location>
        <begin position="21"/>
        <end position="41"/>
    </location>
</feature>
<feature type="region of interest" description="Disordered" evidence="1">
    <location>
        <begin position="212"/>
        <end position="331"/>
    </location>
</feature>
<feature type="compositionally biased region" description="Acidic residues" evidence="1">
    <location>
        <begin position="281"/>
        <end position="300"/>
    </location>
</feature>
<keyword evidence="2" id="KW-1133">Transmembrane helix</keyword>
<feature type="compositionally biased region" description="Basic and acidic residues" evidence="1">
    <location>
        <begin position="227"/>
        <end position="249"/>
    </location>
</feature>
<keyword evidence="5" id="KW-1185">Reference proteome</keyword>
<accession>A0A221M8X4</accession>
<evidence type="ECO:0000256" key="2">
    <source>
        <dbReference type="SAM" id="Phobius"/>
    </source>
</evidence>
<gene>
    <name evidence="4" type="ORF">CFK40_03220</name>
</gene>
<evidence type="ECO:0000313" key="5">
    <source>
        <dbReference type="Proteomes" id="UP000204391"/>
    </source>
</evidence>
<organism evidence="4 5">
    <name type="scientific">Virgibacillus necropolis</name>
    <dbReference type="NCBI Taxonomy" id="163877"/>
    <lineage>
        <taxon>Bacteria</taxon>
        <taxon>Bacillati</taxon>
        <taxon>Bacillota</taxon>
        <taxon>Bacilli</taxon>
        <taxon>Bacillales</taxon>
        <taxon>Bacillaceae</taxon>
        <taxon>Virgibacillus</taxon>
    </lineage>
</organism>
<keyword evidence="2" id="KW-0812">Transmembrane</keyword>
<sequence>MKEEKNGGSKNKWSRIFRKKWFFPAVYLTVAALLLTFVVWYQNLENQIPETQDNQESTETATDQFGEEAQTVMDQQEVVKMPVSNQDQAEIVTKFYDYNADEEAQKNSLVLYNSRYYQSTGVDIAAASNETFDVTASLSGTVEEVEENPLLGNVVTLSHDKDLKTYYASLGEVSVKAGDNVKQGDVLGTAGQNLFGSEDGVHVHFEIRKGGESVNPEDYFNQPVSEIKVKEKSESDETKSDETQEKGNETPEGSDEQSTTPEEETSGTPDDATESDGSNGTEEDGVEQEDPSGMEDDPTNQEENTTPDDSTNQEDGMSNDDTESSESNAGA</sequence>
<reference evidence="4 5" key="1">
    <citation type="journal article" date="2003" name="Int. J. Syst. Evol. Microbiol.">
        <title>Virgibacillus carmonensis sp. nov., Virgibacillus necropolis sp. nov. and Virgibacillus picturae sp. nov., three novel species isolated from deteriorated mural paintings, transfer of the species of the genus salibacillus to Virgibacillus, as Virgibacillus marismortui comb. nov. and Virgibacillus salexigens comb. nov., and emended description of the genus Virgibacillus.</title>
        <authorList>
            <person name="Heyrman J."/>
            <person name="Logan N.A."/>
            <person name="Busse H.J."/>
            <person name="Balcaen A."/>
            <person name="Lebbe L."/>
            <person name="Rodriguez-Diaz M."/>
            <person name="Swings J."/>
            <person name="De Vos P."/>
        </authorList>
    </citation>
    <scope>NUCLEOTIDE SEQUENCE [LARGE SCALE GENOMIC DNA]</scope>
    <source>
        <strain evidence="4 5">LMG 19488</strain>
    </source>
</reference>
<protein>
    <submittedName>
        <fullName evidence="4">Stage II sporulation protein</fullName>
    </submittedName>
</protein>
<evidence type="ECO:0000313" key="4">
    <source>
        <dbReference type="EMBL" id="ASN04081.1"/>
    </source>
</evidence>
<proteinExistence type="predicted"/>
<dbReference type="KEGG" id="vne:CFK40_03220"/>
<evidence type="ECO:0000259" key="3">
    <source>
        <dbReference type="Pfam" id="PF01551"/>
    </source>
</evidence>
<dbReference type="SUPFAM" id="SSF51261">
    <property type="entry name" value="Duplicated hybrid motif"/>
    <property type="match status" value="1"/>
</dbReference>
<feature type="compositionally biased region" description="Low complexity" evidence="1">
    <location>
        <begin position="256"/>
        <end position="270"/>
    </location>
</feature>
<dbReference type="Proteomes" id="UP000204391">
    <property type="component" value="Chromosome"/>
</dbReference>
<dbReference type="PANTHER" id="PTHR21666:SF291">
    <property type="entry name" value="STAGE II SPORULATION PROTEIN Q"/>
    <property type="match status" value="1"/>
</dbReference>